<dbReference type="Proteomes" id="UP000807469">
    <property type="component" value="Unassembled WGS sequence"/>
</dbReference>
<accession>A0A9P5YMF0</accession>
<dbReference type="EMBL" id="MU155969">
    <property type="protein sequence ID" value="KAF9470491.1"/>
    <property type="molecule type" value="Genomic_DNA"/>
</dbReference>
<reference evidence="1" key="1">
    <citation type="submission" date="2020-11" db="EMBL/GenBank/DDBJ databases">
        <authorList>
            <consortium name="DOE Joint Genome Institute"/>
            <person name="Ahrendt S."/>
            <person name="Riley R."/>
            <person name="Andreopoulos W."/>
            <person name="Labutti K."/>
            <person name="Pangilinan J."/>
            <person name="Ruiz-Duenas F.J."/>
            <person name="Barrasa J.M."/>
            <person name="Sanchez-Garcia M."/>
            <person name="Camarero S."/>
            <person name="Miyauchi S."/>
            <person name="Serrano A."/>
            <person name="Linde D."/>
            <person name="Babiker R."/>
            <person name="Drula E."/>
            <person name="Ayuso-Fernandez I."/>
            <person name="Pacheco R."/>
            <person name="Padilla G."/>
            <person name="Ferreira P."/>
            <person name="Barriuso J."/>
            <person name="Kellner H."/>
            <person name="Castanera R."/>
            <person name="Alfaro M."/>
            <person name="Ramirez L."/>
            <person name="Pisabarro A.G."/>
            <person name="Kuo A."/>
            <person name="Tritt A."/>
            <person name="Lipzen A."/>
            <person name="He G."/>
            <person name="Yan M."/>
            <person name="Ng V."/>
            <person name="Cullen D."/>
            <person name="Martin F."/>
            <person name="Rosso M.-N."/>
            <person name="Henrissat B."/>
            <person name="Hibbett D."/>
            <person name="Martinez A.T."/>
            <person name="Grigoriev I.V."/>
        </authorList>
    </citation>
    <scope>NUCLEOTIDE SEQUENCE</scope>
    <source>
        <strain evidence="1">CIRM-BRFM 674</strain>
    </source>
</reference>
<dbReference type="AlphaFoldDB" id="A0A9P5YMF0"/>
<gene>
    <name evidence="1" type="ORF">BDN70DRAFT_998917</name>
</gene>
<evidence type="ECO:0008006" key="3">
    <source>
        <dbReference type="Google" id="ProtNLM"/>
    </source>
</evidence>
<organism evidence="1 2">
    <name type="scientific">Pholiota conissans</name>
    <dbReference type="NCBI Taxonomy" id="109636"/>
    <lineage>
        <taxon>Eukaryota</taxon>
        <taxon>Fungi</taxon>
        <taxon>Dikarya</taxon>
        <taxon>Basidiomycota</taxon>
        <taxon>Agaricomycotina</taxon>
        <taxon>Agaricomycetes</taxon>
        <taxon>Agaricomycetidae</taxon>
        <taxon>Agaricales</taxon>
        <taxon>Agaricineae</taxon>
        <taxon>Strophariaceae</taxon>
        <taxon>Pholiota</taxon>
    </lineage>
</organism>
<protein>
    <recommendedName>
        <fullName evidence="3">F-box domain-containing protein</fullName>
    </recommendedName>
</protein>
<evidence type="ECO:0000313" key="2">
    <source>
        <dbReference type="Proteomes" id="UP000807469"/>
    </source>
</evidence>
<evidence type="ECO:0000313" key="1">
    <source>
        <dbReference type="EMBL" id="KAF9470491.1"/>
    </source>
</evidence>
<name>A0A9P5YMF0_9AGAR</name>
<sequence length="435" mass="49434">MSSDYLSSLPEEMLDEISKFIQRVYTSDPLFPQNDLEAKKSYRALAQTCKSFRAHFQRRLFSNIDLSDETRLRKLAELVQNNPVLASYIRMIDLKVDHMCMDFLQYSPLLAIMHAASSSGTTPKICLQIGIFWRFSHLLQNDLPSNMITHLLNAPQTILHAITNLQCGNIEPAYPVGLFKLFPNLRLVGGYNFVVSSNDCLAEDHTSGSQFFRPKLDVLVLDYCTLATIKMLCEEILDLSALKICEVNFVKTGNTGMVHLNAKRLLAWGILDHAPSVQTLQLDVGVGPFYNLSRLQHLRRCTFNLEVHASANPVPHLCQLLRTLPPLPEHNLEYLRLSFEFIDILFDENDIASSHILFSIGTWSTFDAALINLIASGTRPFKLKLVFRTPTPNDVAKPSLKSLFVDWERKYLPKSSQQRNLTVDIQHSDPCFYSQ</sequence>
<keyword evidence="2" id="KW-1185">Reference proteome</keyword>
<comment type="caution">
    <text evidence="1">The sequence shown here is derived from an EMBL/GenBank/DDBJ whole genome shotgun (WGS) entry which is preliminary data.</text>
</comment>
<proteinExistence type="predicted"/>